<gene>
    <name evidence="1" type="ORF">ACFFIZ_01670</name>
</gene>
<organism evidence="1 2">
    <name type="scientific">Paracoccus rhizosphaerae</name>
    <dbReference type="NCBI Taxonomy" id="1133347"/>
    <lineage>
        <taxon>Bacteria</taxon>
        <taxon>Pseudomonadati</taxon>
        <taxon>Pseudomonadota</taxon>
        <taxon>Alphaproteobacteria</taxon>
        <taxon>Rhodobacterales</taxon>
        <taxon>Paracoccaceae</taxon>
        <taxon>Paracoccus</taxon>
    </lineage>
</organism>
<reference evidence="1 2" key="1">
    <citation type="submission" date="2024-09" db="EMBL/GenBank/DDBJ databases">
        <authorList>
            <person name="Sun Q."/>
            <person name="Mori K."/>
        </authorList>
    </citation>
    <scope>NUCLEOTIDE SEQUENCE [LARGE SCALE GENOMIC DNA]</scope>
    <source>
        <strain evidence="1 2">CCM 7904</strain>
    </source>
</reference>
<protein>
    <recommendedName>
        <fullName evidence="3">Lipoprotein</fullName>
    </recommendedName>
</protein>
<comment type="caution">
    <text evidence="1">The sequence shown here is derived from an EMBL/GenBank/DDBJ whole genome shotgun (WGS) entry which is preliminary data.</text>
</comment>
<accession>A0ABV6CEC1</accession>
<dbReference type="RefSeq" id="WP_265508549.1">
    <property type="nucleotide sequence ID" value="NZ_JAOTBE010000086.1"/>
</dbReference>
<dbReference type="PROSITE" id="PS51257">
    <property type="entry name" value="PROKAR_LIPOPROTEIN"/>
    <property type="match status" value="1"/>
</dbReference>
<sequence length="111" mass="12066">MRGWLAIGVLALAGCGEHRGWNPNYQFTSKPYGDYLAHREVTLLTGRDPVQGVPVARPFKSPTAPEIAGVYPVPIPPTMRIQRVIVPAEGRPPYIPAHPEPAQPIAVVPAR</sequence>
<proteinExistence type="predicted"/>
<name>A0ABV6CEC1_9RHOB</name>
<keyword evidence="2" id="KW-1185">Reference proteome</keyword>
<evidence type="ECO:0000313" key="2">
    <source>
        <dbReference type="Proteomes" id="UP001589795"/>
    </source>
</evidence>
<evidence type="ECO:0008006" key="3">
    <source>
        <dbReference type="Google" id="ProtNLM"/>
    </source>
</evidence>
<evidence type="ECO:0000313" key="1">
    <source>
        <dbReference type="EMBL" id="MFC0199079.1"/>
    </source>
</evidence>
<dbReference type="EMBL" id="JBHLWQ010000017">
    <property type="protein sequence ID" value="MFC0199079.1"/>
    <property type="molecule type" value="Genomic_DNA"/>
</dbReference>
<dbReference type="Proteomes" id="UP001589795">
    <property type="component" value="Unassembled WGS sequence"/>
</dbReference>